<dbReference type="GO" id="GO:0000155">
    <property type="term" value="F:phosphorelay sensor kinase activity"/>
    <property type="evidence" value="ECO:0007669"/>
    <property type="project" value="InterPro"/>
</dbReference>
<evidence type="ECO:0000256" key="7">
    <source>
        <dbReference type="ARBA" id="ARBA00022692"/>
    </source>
</evidence>
<dbReference type="SUPFAM" id="SSF47384">
    <property type="entry name" value="Homodimeric domain of signal transducing histidine kinase"/>
    <property type="match status" value="1"/>
</dbReference>
<evidence type="ECO:0000256" key="8">
    <source>
        <dbReference type="ARBA" id="ARBA00022741"/>
    </source>
</evidence>
<keyword evidence="11 14" id="KW-1133">Transmembrane helix</keyword>
<dbReference type="KEGG" id="pez:HWQ56_05420"/>
<name>A0A7D5D5F9_9PSED</name>
<evidence type="ECO:0000256" key="2">
    <source>
        <dbReference type="ARBA" id="ARBA00004533"/>
    </source>
</evidence>
<keyword evidence="12 14" id="KW-0902">Two-component regulatory system</keyword>
<dbReference type="FunFam" id="3.30.565.10:FF:000006">
    <property type="entry name" value="Sensor histidine kinase WalK"/>
    <property type="match status" value="1"/>
</dbReference>
<comment type="function">
    <text evidence="14">Member of a two-component regulatory system.</text>
</comment>
<keyword evidence="8 14" id="KW-0547">Nucleotide-binding</keyword>
<dbReference type="PANTHER" id="PTHR45436">
    <property type="entry name" value="SENSOR HISTIDINE KINASE YKOH"/>
    <property type="match status" value="1"/>
</dbReference>
<dbReference type="FunFam" id="1.10.287.130:FF:000001">
    <property type="entry name" value="Two-component sensor histidine kinase"/>
    <property type="match status" value="1"/>
</dbReference>
<evidence type="ECO:0000259" key="15">
    <source>
        <dbReference type="PROSITE" id="PS50109"/>
    </source>
</evidence>
<keyword evidence="10 14" id="KW-0067">ATP-binding</keyword>
<keyword evidence="3 14" id="KW-1003">Cell membrane</keyword>
<comment type="catalytic activity">
    <reaction evidence="1 14">
        <text>ATP + protein L-histidine = ADP + protein N-phospho-L-histidine.</text>
        <dbReference type="EC" id="2.7.13.3"/>
    </reaction>
</comment>
<dbReference type="Pfam" id="PF02518">
    <property type="entry name" value="HATPase_c"/>
    <property type="match status" value="1"/>
</dbReference>
<feature type="domain" description="Histidine kinase" evidence="15">
    <location>
        <begin position="243"/>
        <end position="454"/>
    </location>
</feature>
<dbReference type="SMART" id="SM00304">
    <property type="entry name" value="HAMP"/>
    <property type="match status" value="1"/>
</dbReference>
<protein>
    <recommendedName>
        <fullName evidence="14">Sensor protein</fullName>
        <ecNumber evidence="14">2.7.13.3</ecNumber>
    </recommendedName>
</protein>
<dbReference type="EMBL" id="CP056030">
    <property type="protein sequence ID" value="QKZ03253.1"/>
    <property type="molecule type" value="Genomic_DNA"/>
</dbReference>
<dbReference type="SUPFAM" id="SSF55874">
    <property type="entry name" value="ATPase domain of HSP90 chaperone/DNA topoisomerase II/histidine kinase"/>
    <property type="match status" value="1"/>
</dbReference>
<dbReference type="GO" id="GO:0005886">
    <property type="term" value="C:plasma membrane"/>
    <property type="evidence" value="ECO:0007669"/>
    <property type="project" value="UniProtKB-SubCell"/>
</dbReference>
<dbReference type="Gene3D" id="6.10.340.10">
    <property type="match status" value="1"/>
</dbReference>
<dbReference type="InterPro" id="IPR003660">
    <property type="entry name" value="HAMP_dom"/>
</dbReference>
<keyword evidence="7 14" id="KW-0812">Transmembrane</keyword>
<dbReference type="Gene3D" id="3.30.565.10">
    <property type="entry name" value="Histidine kinase-like ATPase, C-terminal domain"/>
    <property type="match status" value="1"/>
</dbReference>
<sequence length="454" mass="49762">MSTDSIAVRLSALFTLVAMVIFLLIGWALYRQVDKSVGLLPEAELDARYSVLESVLTRDGSPERWAKIVAKLKLLEEEDRRLHFWVVSANPAFEYGNPDQQVRAFAQGNTGKRDLTLADHAYPLKVLVNTLPAVDQRPPLHFLAAIETDTFSQTQQTLLTALVSFAALGVLLATGLGHWAARVGLRPLGRLSREAQKLAPPRLSGRLQLTSLPPELAQFAAAFNSSLERVDQAYGRLEAFNADVAHELRSPLTNLIGQTQVALTRGRSAEHYFEVLQSNLEELERLRSIINDMLFLASADQGSKATQLTASSLAEEVATTVEYLDFILEDAQISVRVSGDALVHIERAHLRRALINLLNNAVQHTAAGQHIDVRIQSLGDHVDIEVSNPGPRINDEHLPMLFERFYRVDASRSNSGANHGLGLAIVKAIALMHGGAVFVRSENGANTFGISLPA</sequence>
<dbReference type="PRINTS" id="PR00344">
    <property type="entry name" value="BCTRLSENSOR"/>
</dbReference>
<evidence type="ECO:0000256" key="11">
    <source>
        <dbReference type="ARBA" id="ARBA00022989"/>
    </source>
</evidence>
<dbReference type="Pfam" id="PF00512">
    <property type="entry name" value="HisKA"/>
    <property type="match status" value="1"/>
</dbReference>
<keyword evidence="4 14" id="KW-0997">Cell inner membrane</keyword>
<dbReference type="InterPro" id="IPR036890">
    <property type="entry name" value="HATPase_C_sf"/>
</dbReference>
<evidence type="ECO:0000313" key="17">
    <source>
        <dbReference type="EMBL" id="QKZ03253.1"/>
    </source>
</evidence>
<evidence type="ECO:0000256" key="1">
    <source>
        <dbReference type="ARBA" id="ARBA00000085"/>
    </source>
</evidence>
<dbReference type="InterPro" id="IPR050428">
    <property type="entry name" value="TCS_sensor_his_kinase"/>
</dbReference>
<dbReference type="GO" id="GO:0005524">
    <property type="term" value="F:ATP binding"/>
    <property type="evidence" value="ECO:0007669"/>
    <property type="project" value="UniProtKB-KW"/>
</dbReference>
<evidence type="ECO:0000313" key="18">
    <source>
        <dbReference type="Proteomes" id="UP000509568"/>
    </source>
</evidence>
<keyword evidence="5" id="KW-0597">Phosphoprotein</keyword>
<evidence type="ECO:0000256" key="13">
    <source>
        <dbReference type="ARBA" id="ARBA00023136"/>
    </source>
</evidence>
<evidence type="ECO:0000256" key="4">
    <source>
        <dbReference type="ARBA" id="ARBA00022519"/>
    </source>
</evidence>
<dbReference type="PANTHER" id="PTHR45436:SF9">
    <property type="entry name" value="SENSOR PROTEIN"/>
    <property type="match status" value="1"/>
</dbReference>
<proteinExistence type="predicted"/>
<keyword evidence="13 14" id="KW-0472">Membrane</keyword>
<gene>
    <name evidence="17" type="ORF">HWQ56_05420</name>
</gene>
<dbReference type="Pfam" id="PF00672">
    <property type="entry name" value="HAMP"/>
    <property type="match status" value="1"/>
</dbReference>
<dbReference type="PROSITE" id="PS50885">
    <property type="entry name" value="HAMP"/>
    <property type="match status" value="1"/>
</dbReference>
<evidence type="ECO:0000256" key="3">
    <source>
        <dbReference type="ARBA" id="ARBA00022475"/>
    </source>
</evidence>
<evidence type="ECO:0000259" key="16">
    <source>
        <dbReference type="PROSITE" id="PS50885"/>
    </source>
</evidence>
<feature type="transmembrane region" description="Helical" evidence="14">
    <location>
        <begin position="6"/>
        <end position="30"/>
    </location>
</feature>
<dbReference type="PROSITE" id="PS50109">
    <property type="entry name" value="HIS_KIN"/>
    <property type="match status" value="1"/>
</dbReference>
<evidence type="ECO:0000256" key="12">
    <source>
        <dbReference type="ARBA" id="ARBA00023012"/>
    </source>
</evidence>
<dbReference type="InterPro" id="IPR006290">
    <property type="entry name" value="CztS_silS_copS"/>
</dbReference>
<dbReference type="SMART" id="SM00387">
    <property type="entry name" value="HATPase_c"/>
    <property type="match status" value="1"/>
</dbReference>
<keyword evidence="18" id="KW-1185">Reference proteome</keyword>
<dbReference type="RefSeq" id="WP_176569975.1">
    <property type="nucleotide sequence ID" value="NZ_CP056030.1"/>
</dbReference>
<dbReference type="SMART" id="SM00388">
    <property type="entry name" value="HisKA"/>
    <property type="match status" value="1"/>
</dbReference>
<reference evidence="17 18" key="1">
    <citation type="submission" date="2020-06" db="EMBL/GenBank/DDBJ databases">
        <title>Pseudomonas eucalypticola sp. nov., an endophyte of Eucalyptus dunnii leaves with biocontrol ability of eucalyptus leaf blight.</title>
        <authorList>
            <person name="Liu Y."/>
            <person name="Song Z."/>
            <person name="Zeng H."/>
            <person name="Lu M."/>
            <person name="Wang X."/>
            <person name="Lian X."/>
            <person name="Zhang Q."/>
        </authorList>
    </citation>
    <scope>NUCLEOTIDE SEQUENCE [LARGE SCALE GENOMIC DNA]</scope>
    <source>
        <strain evidence="17 18">NP-1</strain>
    </source>
</reference>
<dbReference type="InterPro" id="IPR003594">
    <property type="entry name" value="HATPase_dom"/>
</dbReference>
<evidence type="ECO:0000256" key="10">
    <source>
        <dbReference type="ARBA" id="ARBA00022840"/>
    </source>
</evidence>
<dbReference type="AlphaFoldDB" id="A0A7D5D5F9"/>
<accession>A0A7D5D5F9</accession>
<dbReference type="Proteomes" id="UP000509568">
    <property type="component" value="Chromosome"/>
</dbReference>
<evidence type="ECO:0000256" key="9">
    <source>
        <dbReference type="ARBA" id="ARBA00022777"/>
    </source>
</evidence>
<keyword evidence="9 14" id="KW-0418">Kinase</keyword>
<dbReference type="CDD" id="cd06225">
    <property type="entry name" value="HAMP"/>
    <property type="match status" value="1"/>
</dbReference>
<feature type="domain" description="HAMP" evidence="16">
    <location>
        <begin position="182"/>
        <end position="235"/>
    </location>
</feature>
<evidence type="ECO:0000256" key="14">
    <source>
        <dbReference type="RuleBase" id="RU364088"/>
    </source>
</evidence>
<comment type="subcellular location">
    <subcellularLocation>
        <location evidence="2 14">Cell inner membrane</location>
    </subcellularLocation>
</comment>
<dbReference type="Gene3D" id="1.10.287.130">
    <property type="match status" value="1"/>
</dbReference>
<dbReference type="InterPro" id="IPR003661">
    <property type="entry name" value="HisK_dim/P_dom"/>
</dbReference>
<dbReference type="CDD" id="cd00082">
    <property type="entry name" value="HisKA"/>
    <property type="match status" value="1"/>
</dbReference>
<dbReference type="CDD" id="cd00075">
    <property type="entry name" value="HATPase"/>
    <property type="match status" value="1"/>
</dbReference>
<evidence type="ECO:0000256" key="5">
    <source>
        <dbReference type="ARBA" id="ARBA00022553"/>
    </source>
</evidence>
<dbReference type="InterPro" id="IPR036097">
    <property type="entry name" value="HisK_dim/P_sf"/>
</dbReference>
<dbReference type="InterPro" id="IPR005467">
    <property type="entry name" value="His_kinase_dom"/>
</dbReference>
<dbReference type="NCBIfam" id="TIGR01386">
    <property type="entry name" value="cztS_silS_copS"/>
    <property type="match status" value="1"/>
</dbReference>
<dbReference type="InterPro" id="IPR004358">
    <property type="entry name" value="Sig_transdc_His_kin-like_C"/>
</dbReference>
<organism evidence="17 18">
    <name type="scientific">Pseudomonas eucalypticola</name>
    <dbReference type="NCBI Taxonomy" id="2599595"/>
    <lineage>
        <taxon>Bacteria</taxon>
        <taxon>Pseudomonadati</taxon>
        <taxon>Pseudomonadota</taxon>
        <taxon>Gammaproteobacteria</taxon>
        <taxon>Pseudomonadales</taxon>
        <taxon>Pseudomonadaceae</taxon>
        <taxon>Pseudomonas</taxon>
    </lineage>
</organism>
<keyword evidence="6 14" id="KW-0808">Transferase</keyword>
<feature type="transmembrane region" description="Helical" evidence="14">
    <location>
        <begin position="158"/>
        <end position="181"/>
    </location>
</feature>
<evidence type="ECO:0000256" key="6">
    <source>
        <dbReference type="ARBA" id="ARBA00022679"/>
    </source>
</evidence>
<dbReference type="EC" id="2.7.13.3" evidence="14"/>